<comment type="caution">
    <text evidence="1">The sequence shown here is derived from an EMBL/GenBank/DDBJ whole genome shotgun (WGS) entry which is preliminary data.</text>
</comment>
<organism evidence="1">
    <name type="scientific">marine sediment metagenome</name>
    <dbReference type="NCBI Taxonomy" id="412755"/>
    <lineage>
        <taxon>unclassified sequences</taxon>
        <taxon>metagenomes</taxon>
        <taxon>ecological metagenomes</taxon>
    </lineage>
</organism>
<gene>
    <name evidence="1" type="ORF">S01H4_51094</name>
</gene>
<accession>X1BNY2</accession>
<dbReference type="AlphaFoldDB" id="X1BNY2"/>
<sequence>MRERLDYGSFKRIIMKKYGKDNETFVQYFITKMKNQKHG</sequence>
<name>X1BNY2_9ZZZZ</name>
<reference evidence="1" key="1">
    <citation type="journal article" date="2014" name="Front. Microbiol.">
        <title>High frequency of phylogenetically diverse reductive dehalogenase-homologous genes in deep subseafloor sedimentary metagenomes.</title>
        <authorList>
            <person name="Kawai M."/>
            <person name="Futagami T."/>
            <person name="Toyoda A."/>
            <person name="Takaki Y."/>
            <person name="Nishi S."/>
            <person name="Hori S."/>
            <person name="Arai W."/>
            <person name="Tsubouchi T."/>
            <person name="Morono Y."/>
            <person name="Uchiyama I."/>
            <person name="Ito T."/>
            <person name="Fujiyama A."/>
            <person name="Inagaki F."/>
            <person name="Takami H."/>
        </authorList>
    </citation>
    <scope>NUCLEOTIDE SEQUENCE</scope>
    <source>
        <strain evidence="1">Expedition CK06-06</strain>
    </source>
</reference>
<dbReference type="EMBL" id="BART01029068">
    <property type="protein sequence ID" value="GAG96705.1"/>
    <property type="molecule type" value="Genomic_DNA"/>
</dbReference>
<proteinExistence type="predicted"/>
<evidence type="ECO:0000313" key="1">
    <source>
        <dbReference type="EMBL" id="GAG96705.1"/>
    </source>
</evidence>
<protein>
    <submittedName>
        <fullName evidence="1">Uncharacterized protein</fullName>
    </submittedName>
</protein>